<dbReference type="GO" id="GO:0004820">
    <property type="term" value="F:glycine-tRNA ligase activity"/>
    <property type="evidence" value="ECO:0007669"/>
    <property type="project" value="UniProtKB-UniRule"/>
</dbReference>
<dbReference type="PANTHER" id="PTHR30075:SF2">
    <property type="entry name" value="GLYCINE--TRNA LIGASE, CHLOROPLASTIC_MITOCHONDRIAL 2"/>
    <property type="match status" value="1"/>
</dbReference>
<evidence type="ECO:0000256" key="3">
    <source>
        <dbReference type="ARBA" id="ARBA00011209"/>
    </source>
</evidence>
<protein>
    <recommendedName>
        <fullName evidence="11">Glycine--tRNA ligase beta subunit</fullName>
        <ecNumber evidence="11">6.1.1.14</ecNumber>
    </recommendedName>
    <alternativeName>
        <fullName evidence="11">Glycyl-tRNA synthetase beta subunit</fullName>
        <shortName evidence="11">GlyRS</shortName>
    </alternativeName>
</protein>
<organism evidence="13 14">
    <name type="scientific">Opacimonas viscosa</name>
    <dbReference type="NCBI Taxonomy" id="2961944"/>
    <lineage>
        <taxon>Bacteria</taxon>
        <taxon>Pseudomonadati</taxon>
        <taxon>Pseudomonadota</taxon>
        <taxon>Gammaproteobacteria</taxon>
        <taxon>Alteromonadales</taxon>
        <taxon>Alteromonadaceae</taxon>
        <taxon>Opacimonas</taxon>
    </lineage>
</organism>
<dbReference type="NCBIfam" id="TIGR00211">
    <property type="entry name" value="glyS"/>
    <property type="match status" value="1"/>
</dbReference>
<comment type="subcellular location">
    <subcellularLocation>
        <location evidence="1 11">Cytoplasm</location>
    </subcellularLocation>
</comment>
<evidence type="ECO:0000256" key="4">
    <source>
        <dbReference type="ARBA" id="ARBA00022490"/>
    </source>
</evidence>
<keyword evidence="8 11" id="KW-0648">Protein biosynthesis</keyword>
<evidence type="ECO:0000313" key="14">
    <source>
        <dbReference type="Proteomes" id="UP001165413"/>
    </source>
</evidence>
<dbReference type="SMART" id="SM00836">
    <property type="entry name" value="DALR_1"/>
    <property type="match status" value="1"/>
</dbReference>
<gene>
    <name evidence="11 13" type="primary">glyS</name>
    <name evidence="13" type="ORF">NLF92_07230</name>
</gene>
<evidence type="ECO:0000313" key="13">
    <source>
        <dbReference type="EMBL" id="MCP3428736.1"/>
    </source>
</evidence>
<dbReference type="RefSeq" id="WP_254100292.1">
    <property type="nucleotide sequence ID" value="NZ_JANATA010000010.1"/>
</dbReference>
<name>A0AA41X3A6_9ALTE</name>
<dbReference type="PROSITE" id="PS50861">
    <property type="entry name" value="AA_TRNA_LIGASE_II_GLYAB"/>
    <property type="match status" value="1"/>
</dbReference>
<keyword evidence="14" id="KW-1185">Reference proteome</keyword>
<feature type="domain" description="DALR anticodon binding" evidence="12">
    <location>
        <begin position="584"/>
        <end position="688"/>
    </location>
</feature>
<evidence type="ECO:0000256" key="5">
    <source>
        <dbReference type="ARBA" id="ARBA00022598"/>
    </source>
</evidence>
<dbReference type="Pfam" id="PF05746">
    <property type="entry name" value="DALR_1"/>
    <property type="match status" value="1"/>
</dbReference>
<dbReference type="Proteomes" id="UP001165413">
    <property type="component" value="Unassembled WGS sequence"/>
</dbReference>
<proteinExistence type="inferred from homology"/>
<evidence type="ECO:0000256" key="9">
    <source>
        <dbReference type="ARBA" id="ARBA00023146"/>
    </source>
</evidence>
<dbReference type="InterPro" id="IPR006194">
    <property type="entry name" value="Gly-tRNA-synth_heterodimer"/>
</dbReference>
<dbReference type="InterPro" id="IPR008909">
    <property type="entry name" value="DALR_anticod-bd"/>
</dbReference>
<dbReference type="PRINTS" id="PR01045">
    <property type="entry name" value="TRNASYNTHGB"/>
</dbReference>
<dbReference type="GO" id="GO:0005829">
    <property type="term" value="C:cytosol"/>
    <property type="evidence" value="ECO:0007669"/>
    <property type="project" value="TreeGrafter"/>
</dbReference>
<dbReference type="InterPro" id="IPR009080">
    <property type="entry name" value="tRNAsynth_Ia_anticodon-bd"/>
</dbReference>
<sequence length="691" mass="75395">MRQDTLLVELGTEELPPKSLKTLAVSFAQNMQNELAAAELSYTELTWFAAPRHLAIQVKELAYQQADKIVEKRGPAVTAAFDAEGNPTKAAQGWARGNGIDIADAERLKTDKGEWLLHKAAVTGKALDELIEGIVNRALAKLPIPKPMRWGSSDTQFIRPVHTFTAMFGADILPATILDMPSDRIIRGHRFHGPSTFTLDHADNYEAQAKAHFVVVNYADRCAEIAKGLEAKADELGLTADYNQALLEEIASLVEYPVVMQASFEERFLAVPKEALIYTMKDDQKYVPLLDAEGNLSAKFLFVSNIQSSAPEFVIEGNEKVIRPRLADAEFFFETDKKTALEDRLDSLNSILFQKQLGTLAEKVQRIAKIAAFIAEQIGSNATDAARAGLLSKTDLMTEMVMEFPDVQGVMGKYYALNDGENSAVAEAIAEQYMPRQAGDALPSSDTSAAVALADKLDTLAGIFGIGMLPKGDKDPFALRRAAIGVLRIITERNYNLDIRELLAFAVNTYGDKLTNTEALDNAVDFVIARFKAMYQDQGIETEVIQAVSARNITNPLDFSKRVHAVSEFKGLAQAGALASANKRVANILAKNSASVSEAKLDASLLSDAAEIVLAEKIALQQDVVAQALANKDYNAILTSLADLQGPVDDFFDNVMVMADEDATRNNRLALLSQLRELFLSTADISVLATK</sequence>
<dbReference type="EC" id="6.1.1.14" evidence="11"/>
<dbReference type="SUPFAM" id="SSF47323">
    <property type="entry name" value="Anticodon-binding domain of a subclass of class I aminoacyl-tRNA synthetases"/>
    <property type="match status" value="1"/>
</dbReference>
<keyword evidence="4 11" id="KW-0963">Cytoplasm</keyword>
<dbReference type="AlphaFoldDB" id="A0AA41X3A6"/>
<dbReference type="InterPro" id="IPR015944">
    <property type="entry name" value="Gly-tRNA-synth_bsu"/>
</dbReference>
<comment type="similarity">
    <text evidence="2 11">Belongs to the class-II aminoacyl-tRNA synthetase family.</text>
</comment>
<evidence type="ECO:0000256" key="11">
    <source>
        <dbReference type="HAMAP-Rule" id="MF_00255"/>
    </source>
</evidence>
<keyword evidence="6 11" id="KW-0547">Nucleotide-binding</keyword>
<accession>A0AA41X3A6</accession>
<dbReference type="Pfam" id="PF02092">
    <property type="entry name" value="tRNA_synt_2f"/>
    <property type="match status" value="1"/>
</dbReference>
<dbReference type="GO" id="GO:0005524">
    <property type="term" value="F:ATP binding"/>
    <property type="evidence" value="ECO:0007669"/>
    <property type="project" value="UniProtKB-UniRule"/>
</dbReference>
<dbReference type="GO" id="GO:0006426">
    <property type="term" value="P:glycyl-tRNA aminoacylation"/>
    <property type="evidence" value="ECO:0007669"/>
    <property type="project" value="UniProtKB-UniRule"/>
</dbReference>
<dbReference type="GO" id="GO:0004814">
    <property type="term" value="F:arginine-tRNA ligase activity"/>
    <property type="evidence" value="ECO:0007669"/>
    <property type="project" value="InterPro"/>
</dbReference>
<keyword evidence="9 11" id="KW-0030">Aminoacyl-tRNA synthetase</keyword>
<dbReference type="GO" id="GO:0006420">
    <property type="term" value="P:arginyl-tRNA aminoacylation"/>
    <property type="evidence" value="ECO:0007669"/>
    <property type="project" value="InterPro"/>
</dbReference>
<dbReference type="Gene3D" id="1.10.730.10">
    <property type="entry name" value="Isoleucyl-tRNA Synthetase, Domain 1"/>
    <property type="match status" value="1"/>
</dbReference>
<evidence type="ECO:0000256" key="10">
    <source>
        <dbReference type="ARBA" id="ARBA00047937"/>
    </source>
</evidence>
<evidence type="ECO:0000256" key="6">
    <source>
        <dbReference type="ARBA" id="ARBA00022741"/>
    </source>
</evidence>
<dbReference type="PANTHER" id="PTHR30075">
    <property type="entry name" value="GLYCYL-TRNA SYNTHETASE"/>
    <property type="match status" value="1"/>
</dbReference>
<keyword evidence="5 11" id="KW-0436">Ligase</keyword>
<comment type="caution">
    <text evidence="13">The sequence shown here is derived from an EMBL/GenBank/DDBJ whole genome shotgun (WGS) entry which is preliminary data.</text>
</comment>
<evidence type="ECO:0000256" key="7">
    <source>
        <dbReference type="ARBA" id="ARBA00022840"/>
    </source>
</evidence>
<evidence type="ECO:0000259" key="12">
    <source>
        <dbReference type="SMART" id="SM00836"/>
    </source>
</evidence>
<keyword evidence="7 11" id="KW-0067">ATP-binding</keyword>
<evidence type="ECO:0000256" key="8">
    <source>
        <dbReference type="ARBA" id="ARBA00022917"/>
    </source>
</evidence>
<dbReference type="HAMAP" id="MF_00255">
    <property type="entry name" value="Gly_tRNA_synth_beta"/>
    <property type="match status" value="1"/>
</dbReference>
<evidence type="ECO:0000256" key="1">
    <source>
        <dbReference type="ARBA" id="ARBA00004496"/>
    </source>
</evidence>
<comment type="catalytic activity">
    <reaction evidence="10 11">
        <text>tRNA(Gly) + glycine + ATP = glycyl-tRNA(Gly) + AMP + diphosphate</text>
        <dbReference type="Rhea" id="RHEA:16013"/>
        <dbReference type="Rhea" id="RHEA-COMP:9664"/>
        <dbReference type="Rhea" id="RHEA-COMP:9683"/>
        <dbReference type="ChEBI" id="CHEBI:30616"/>
        <dbReference type="ChEBI" id="CHEBI:33019"/>
        <dbReference type="ChEBI" id="CHEBI:57305"/>
        <dbReference type="ChEBI" id="CHEBI:78442"/>
        <dbReference type="ChEBI" id="CHEBI:78522"/>
        <dbReference type="ChEBI" id="CHEBI:456215"/>
        <dbReference type="EC" id="6.1.1.14"/>
    </reaction>
</comment>
<dbReference type="EMBL" id="JANATA010000010">
    <property type="protein sequence ID" value="MCP3428736.1"/>
    <property type="molecule type" value="Genomic_DNA"/>
</dbReference>
<reference evidence="13" key="1">
    <citation type="submission" date="2022-07" db="EMBL/GenBank/DDBJ databases">
        <title>Characterization of the Novel Bacterium Alteromonas immobilis LMIT006 and Alteromonas gregis LMIT007.</title>
        <authorList>
            <person name="Lin X."/>
        </authorList>
    </citation>
    <scope>NUCLEOTIDE SEQUENCE</scope>
    <source>
        <strain evidence="13">LMIT007</strain>
    </source>
</reference>
<comment type="subunit">
    <text evidence="3 11">Tetramer of two alpha and two beta subunits.</text>
</comment>
<evidence type="ECO:0000256" key="2">
    <source>
        <dbReference type="ARBA" id="ARBA00008226"/>
    </source>
</evidence>
<dbReference type="SUPFAM" id="SSF109604">
    <property type="entry name" value="HD-domain/PDEase-like"/>
    <property type="match status" value="1"/>
</dbReference>